<proteinExistence type="predicted"/>
<protein>
    <submittedName>
        <fullName evidence="1">Uncharacterized protein</fullName>
    </submittedName>
</protein>
<sequence>MFVLVCTRLTLTNKYSNYRQKLF</sequence>
<accession>A0A2P2P1U1</accession>
<reference evidence="1" key="1">
    <citation type="submission" date="2018-02" db="EMBL/GenBank/DDBJ databases">
        <title>Rhizophora mucronata_Transcriptome.</title>
        <authorList>
            <person name="Meera S.P."/>
            <person name="Sreeshan A."/>
            <person name="Augustine A."/>
        </authorList>
    </citation>
    <scope>NUCLEOTIDE SEQUENCE</scope>
    <source>
        <tissue evidence="1">Leaf</tissue>
    </source>
</reference>
<dbReference type="EMBL" id="GGEC01068244">
    <property type="protein sequence ID" value="MBX48728.1"/>
    <property type="molecule type" value="Transcribed_RNA"/>
</dbReference>
<name>A0A2P2P1U1_RHIMU</name>
<dbReference type="AlphaFoldDB" id="A0A2P2P1U1"/>
<evidence type="ECO:0000313" key="1">
    <source>
        <dbReference type="EMBL" id="MBX48728.1"/>
    </source>
</evidence>
<organism evidence="1">
    <name type="scientific">Rhizophora mucronata</name>
    <name type="common">Asiatic mangrove</name>
    <dbReference type="NCBI Taxonomy" id="61149"/>
    <lineage>
        <taxon>Eukaryota</taxon>
        <taxon>Viridiplantae</taxon>
        <taxon>Streptophyta</taxon>
        <taxon>Embryophyta</taxon>
        <taxon>Tracheophyta</taxon>
        <taxon>Spermatophyta</taxon>
        <taxon>Magnoliopsida</taxon>
        <taxon>eudicotyledons</taxon>
        <taxon>Gunneridae</taxon>
        <taxon>Pentapetalae</taxon>
        <taxon>rosids</taxon>
        <taxon>fabids</taxon>
        <taxon>Malpighiales</taxon>
        <taxon>Rhizophoraceae</taxon>
        <taxon>Rhizophora</taxon>
    </lineage>
</organism>